<comment type="caution">
    <text evidence="10">The sequence shown here is derived from an EMBL/GenBank/DDBJ whole genome shotgun (WGS) entry which is preliminary data.</text>
</comment>
<dbReference type="EMBL" id="VLTM01000254">
    <property type="protein sequence ID" value="KAA0145596.1"/>
    <property type="molecule type" value="Genomic_DNA"/>
</dbReference>
<name>A0A5A8BY40_CAFRO</name>
<feature type="region of interest" description="Disordered" evidence="8">
    <location>
        <begin position="533"/>
        <end position="561"/>
    </location>
</feature>
<dbReference type="Proteomes" id="UP000325113">
    <property type="component" value="Unassembled WGS sequence"/>
</dbReference>
<evidence type="ECO:0000256" key="6">
    <source>
        <dbReference type="ARBA" id="ARBA00022801"/>
    </source>
</evidence>
<evidence type="ECO:0000256" key="7">
    <source>
        <dbReference type="ARBA" id="ARBA00023242"/>
    </source>
</evidence>
<dbReference type="PANTHER" id="PTHR22930">
    <property type="match status" value="1"/>
</dbReference>
<dbReference type="InterPro" id="IPR045249">
    <property type="entry name" value="HARBI1-like"/>
</dbReference>
<comment type="similarity">
    <text evidence="3">Belongs to the HARBI1 family.</text>
</comment>
<dbReference type="InterPro" id="IPR027806">
    <property type="entry name" value="HARBI1_dom"/>
</dbReference>
<evidence type="ECO:0000256" key="4">
    <source>
        <dbReference type="ARBA" id="ARBA00022722"/>
    </source>
</evidence>
<gene>
    <name evidence="10" type="ORF">FNF31_08015</name>
</gene>
<reference evidence="10 11" key="1">
    <citation type="submission" date="2019-07" db="EMBL/GenBank/DDBJ databases">
        <title>Genomes of Cafeteria roenbergensis.</title>
        <authorList>
            <person name="Fischer M.G."/>
            <person name="Hackl T."/>
            <person name="Roman M."/>
        </authorList>
    </citation>
    <scope>NUCLEOTIDE SEQUENCE [LARGE SCALE GENOMIC DNA]</scope>
    <source>
        <strain evidence="10 11">Cflag</strain>
    </source>
</reference>
<evidence type="ECO:0000256" key="3">
    <source>
        <dbReference type="ARBA" id="ARBA00006958"/>
    </source>
</evidence>
<organism evidence="10 11">
    <name type="scientific">Cafeteria roenbergensis</name>
    <name type="common">Marine flagellate</name>
    <dbReference type="NCBI Taxonomy" id="33653"/>
    <lineage>
        <taxon>Eukaryota</taxon>
        <taxon>Sar</taxon>
        <taxon>Stramenopiles</taxon>
        <taxon>Bigyra</taxon>
        <taxon>Opalozoa</taxon>
        <taxon>Bicosoecida</taxon>
        <taxon>Cafeteriaceae</taxon>
        <taxon>Cafeteria</taxon>
    </lineage>
</organism>
<keyword evidence="6" id="KW-0378">Hydrolase</keyword>
<keyword evidence="4" id="KW-0540">Nuclease</keyword>
<proteinExistence type="inferred from homology"/>
<comment type="cofactor">
    <cofactor evidence="1">
        <name>a divalent metal cation</name>
        <dbReference type="ChEBI" id="CHEBI:60240"/>
    </cofactor>
</comment>
<keyword evidence="5" id="KW-0479">Metal-binding</keyword>
<feature type="domain" description="DDE Tnp4" evidence="9">
    <location>
        <begin position="188"/>
        <end position="325"/>
    </location>
</feature>
<sequence length="561" mass="60541">MSMEFFLEQEWGAFARSVIIRALASVGHKDAFASEFRKAAAQAQRVHSLKENATFRSVGLLVQARRFSAEIFKDMFGLSEPAVELLVQLSEARLQRGRTANSLALSARERLLIALLHLHNGGRYRLLGMACGVSPDTVRRCLRDAEVLLFSHPVMPFDYVPPGGEDWRTLAAFGFAKYVGVKCIILAVDGHKVGCKAPVAPSERSAYYCGTKGPFITMGYAVDDAQTPRFVMGGFPGSTNDVTALRSSTLWKAMEDPESYNHESPKVPKDRVVIADSAYMIRDWLMTPFLEHSVERELCPLEMLAFNFFLSAARQKVEHFNGRLTQMCAPIRDRGQQRGPDMAGPVGDLEAKEAGKTNRRRLATAWVAAKGRSVVVRMGPDRKFHLFWFNMVLAQPTDGFLIDAVVAQRAAMGLPPKYASFSGLASSAGNLSHVPARGSSPSAVVAATSLAAEQAATAAGFVLATCPDDSPVEDSVPTASEASAPAAASAPVVAVLDVDLPGSEVGTEEAQHTAAAESTEGVAACDLHFAAARTSTPPGVAPSRSSRTRARPRRYAEFEVH</sequence>
<accession>A0A5A8BY40</accession>
<keyword evidence="7" id="KW-0539">Nucleus</keyword>
<evidence type="ECO:0000313" key="11">
    <source>
        <dbReference type="Proteomes" id="UP000325113"/>
    </source>
</evidence>
<evidence type="ECO:0000313" key="10">
    <source>
        <dbReference type="EMBL" id="KAA0145596.1"/>
    </source>
</evidence>
<dbReference type="GO" id="GO:0004518">
    <property type="term" value="F:nuclease activity"/>
    <property type="evidence" value="ECO:0007669"/>
    <property type="project" value="UniProtKB-KW"/>
</dbReference>
<evidence type="ECO:0000256" key="1">
    <source>
        <dbReference type="ARBA" id="ARBA00001968"/>
    </source>
</evidence>
<dbReference type="Pfam" id="PF13359">
    <property type="entry name" value="DDE_Tnp_4"/>
    <property type="match status" value="1"/>
</dbReference>
<evidence type="ECO:0000256" key="5">
    <source>
        <dbReference type="ARBA" id="ARBA00022723"/>
    </source>
</evidence>
<evidence type="ECO:0000259" key="9">
    <source>
        <dbReference type="Pfam" id="PF13359"/>
    </source>
</evidence>
<protein>
    <recommendedName>
        <fullName evidence="9">DDE Tnp4 domain-containing protein</fullName>
    </recommendedName>
</protein>
<dbReference type="GO" id="GO:0016787">
    <property type="term" value="F:hydrolase activity"/>
    <property type="evidence" value="ECO:0007669"/>
    <property type="project" value="UniProtKB-KW"/>
</dbReference>
<evidence type="ECO:0000256" key="2">
    <source>
        <dbReference type="ARBA" id="ARBA00004123"/>
    </source>
</evidence>
<dbReference type="GO" id="GO:0046872">
    <property type="term" value="F:metal ion binding"/>
    <property type="evidence" value="ECO:0007669"/>
    <property type="project" value="UniProtKB-KW"/>
</dbReference>
<comment type="subcellular location">
    <subcellularLocation>
        <location evidence="2">Nucleus</location>
    </subcellularLocation>
</comment>
<dbReference type="GO" id="GO:0005634">
    <property type="term" value="C:nucleus"/>
    <property type="evidence" value="ECO:0007669"/>
    <property type="project" value="UniProtKB-SubCell"/>
</dbReference>
<dbReference type="AlphaFoldDB" id="A0A5A8BY40"/>
<evidence type="ECO:0000256" key="8">
    <source>
        <dbReference type="SAM" id="MobiDB-lite"/>
    </source>
</evidence>